<accession>A0AA35YGK6</accession>
<gene>
    <name evidence="1" type="ORF">LSALG_LOCUS13691</name>
</gene>
<protein>
    <submittedName>
        <fullName evidence="1">Uncharacterized protein</fullName>
    </submittedName>
</protein>
<dbReference type="Proteomes" id="UP001177003">
    <property type="component" value="Chromosome 2"/>
</dbReference>
<dbReference type="AlphaFoldDB" id="A0AA35YGK6"/>
<keyword evidence="2" id="KW-1185">Reference proteome</keyword>
<sequence length="106" mass="12220">MEKLKFIDFEANSTHDRESIVVRITSDHVDSFITFLAITYVDCFLSKNINIQVVLRDKGFEEKLKLFIFCWVSIACKRHCSVFCCVSLCGSQDGCEDKFNLRCFCG</sequence>
<dbReference type="EMBL" id="OX465078">
    <property type="protein sequence ID" value="CAI9273555.1"/>
    <property type="molecule type" value="Genomic_DNA"/>
</dbReference>
<name>A0AA35YGK6_LACSI</name>
<organism evidence="1 2">
    <name type="scientific">Lactuca saligna</name>
    <name type="common">Willowleaf lettuce</name>
    <dbReference type="NCBI Taxonomy" id="75948"/>
    <lineage>
        <taxon>Eukaryota</taxon>
        <taxon>Viridiplantae</taxon>
        <taxon>Streptophyta</taxon>
        <taxon>Embryophyta</taxon>
        <taxon>Tracheophyta</taxon>
        <taxon>Spermatophyta</taxon>
        <taxon>Magnoliopsida</taxon>
        <taxon>eudicotyledons</taxon>
        <taxon>Gunneridae</taxon>
        <taxon>Pentapetalae</taxon>
        <taxon>asterids</taxon>
        <taxon>campanulids</taxon>
        <taxon>Asterales</taxon>
        <taxon>Asteraceae</taxon>
        <taxon>Cichorioideae</taxon>
        <taxon>Cichorieae</taxon>
        <taxon>Lactucinae</taxon>
        <taxon>Lactuca</taxon>
    </lineage>
</organism>
<evidence type="ECO:0000313" key="1">
    <source>
        <dbReference type="EMBL" id="CAI9273555.1"/>
    </source>
</evidence>
<proteinExistence type="predicted"/>
<evidence type="ECO:0000313" key="2">
    <source>
        <dbReference type="Proteomes" id="UP001177003"/>
    </source>
</evidence>
<reference evidence="1" key="1">
    <citation type="submission" date="2023-04" db="EMBL/GenBank/DDBJ databases">
        <authorList>
            <person name="Vijverberg K."/>
            <person name="Xiong W."/>
            <person name="Schranz E."/>
        </authorList>
    </citation>
    <scope>NUCLEOTIDE SEQUENCE</scope>
</reference>